<keyword evidence="3" id="KW-0808">Transferase</keyword>
<dbReference type="PANTHER" id="PTHR43289">
    <property type="entry name" value="MITOGEN-ACTIVATED PROTEIN KINASE KINASE KINASE 20-RELATED"/>
    <property type="match status" value="1"/>
</dbReference>
<dbReference type="PANTHER" id="PTHR43289:SF6">
    <property type="entry name" value="SERINE_THREONINE-PROTEIN KINASE NEKL-3"/>
    <property type="match status" value="1"/>
</dbReference>
<accession>A0A5S9ISC2</accession>
<feature type="transmembrane region" description="Helical" evidence="8">
    <location>
        <begin position="640"/>
        <end position="661"/>
    </location>
</feature>
<dbReference type="InterPro" id="IPR011009">
    <property type="entry name" value="Kinase-like_dom_sf"/>
</dbReference>
<keyword evidence="8" id="KW-0472">Membrane</keyword>
<feature type="transmembrane region" description="Helical" evidence="8">
    <location>
        <begin position="1032"/>
        <end position="1048"/>
    </location>
</feature>
<feature type="domain" description="Protein kinase" evidence="9">
    <location>
        <begin position="60"/>
        <end position="315"/>
    </location>
</feature>
<protein>
    <recommendedName>
        <fullName evidence="1">non-specific serine/threonine protein kinase</fullName>
        <ecNumber evidence="1">2.7.11.1</ecNumber>
    </recommendedName>
</protein>
<keyword evidence="2" id="KW-0723">Serine/threonine-protein kinase</keyword>
<evidence type="ECO:0000313" key="10">
    <source>
        <dbReference type="EMBL" id="BBM86531.1"/>
    </source>
</evidence>
<dbReference type="GO" id="GO:0004674">
    <property type="term" value="F:protein serine/threonine kinase activity"/>
    <property type="evidence" value="ECO:0007669"/>
    <property type="project" value="UniProtKB-KW"/>
</dbReference>
<dbReference type="CDD" id="cd14014">
    <property type="entry name" value="STKc_PknB_like"/>
    <property type="match status" value="2"/>
</dbReference>
<dbReference type="Gene3D" id="3.30.200.20">
    <property type="entry name" value="Phosphorylase Kinase, domain 1"/>
    <property type="match status" value="2"/>
</dbReference>
<feature type="transmembrane region" description="Helical" evidence="8">
    <location>
        <begin position="710"/>
        <end position="728"/>
    </location>
</feature>
<evidence type="ECO:0000256" key="4">
    <source>
        <dbReference type="ARBA" id="ARBA00022741"/>
    </source>
</evidence>
<dbReference type="PROSITE" id="PS00108">
    <property type="entry name" value="PROTEIN_KINASE_ST"/>
    <property type="match status" value="2"/>
</dbReference>
<feature type="transmembrane region" description="Helical" evidence="8">
    <location>
        <begin position="673"/>
        <end position="690"/>
    </location>
</feature>
<dbReference type="PROSITE" id="PS00107">
    <property type="entry name" value="PROTEIN_KINASE_ATP"/>
    <property type="match status" value="2"/>
</dbReference>
<feature type="transmembrane region" description="Helical" evidence="8">
    <location>
        <begin position="940"/>
        <end position="961"/>
    </location>
</feature>
<dbReference type="RefSeq" id="WP_173013547.1">
    <property type="nucleotide sequence ID" value="NZ_AP019860.1"/>
</dbReference>
<dbReference type="KEGG" id="uam:UABAM_04917"/>
<dbReference type="InterPro" id="IPR017441">
    <property type="entry name" value="Protein_kinase_ATP_BS"/>
</dbReference>
<feature type="transmembrane region" description="Helical" evidence="8">
    <location>
        <begin position="875"/>
        <end position="896"/>
    </location>
</feature>
<feature type="transmembrane region" description="Helical" evidence="8">
    <location>
        <begin position="776"/>
        <end position="793"/>
    </location>
</feature>
<dbReference type="Gene3D" id="1.10.510.10">
    <property type="entry name" value="Transferase(Phosphotransferase) domain 1"/>
    <property type="match status" value="2"/>
</dbReference>
<evidence type="ECO:0000313" key="11">
    <source>
        <dbReference type="Proteomes" id="UP000326354"/>
    </source>
</evidence>
<feature type="transmembrane region" description="Helical" evidence="8">
    <location>
        <begin position="908"/>
        <end position="928"/>
    </location>
</feature>
<reference evidence="10 11" key="1">
    <citation type="submission" date="2019-08" db="EMBL/GenBank/DDBJ databases">
        <title>Complete genome sequence of Candidatus Uab amorphum.</title>
        <authorList>
            <person name="Shiratori T."/>
            <person name="Suzuki S."/>
            <person name="Kakizawa Y."/>
            <person name="Ishida K."/>
        </authorList>
    </citation>
    <scope>NUCLEOTIDE SEQUENCE [LARGE SCALE GENOMIC DNA]</scope>
    <source>
        <strain evidence="10 11">SRT547</strain>
    </source>
</reference>
<evidence type="ECO:0000256" key="5">
    <source>
        <dbReference type="ARBA" id="ARBA00022777"/>
    </source>
</evidence>
<dbReference type="Proteomes" id="UP000326354">
    <property type="component" value="Chromosome"/>
</dbReference>
<evidence type="ECO:0000256" key="7">
    <source>
        <dbReference type="PROSITE-ProRule" id="PRU10141"/>
    </source>
</evidence>
<dbReference type="GO" id="GO:0005524">
    <property type="term" value="F:ATP binding"/>
    <property type="evidence" value="ECO:0007669"/>
    <property type="project" value="UniProtKB-UniRule"/>
</dbReference>
<sequence length="1449" mass="167125">MRVVCKCGEKLSVSSSKIQKIQCPNCHRSMTIDPQKIKEKTRHSRKTKDGKITPRKIKNYKVVRQIGHGGMGTVYEVIDIYSQKHYALKLLPQSSPTKNFERFRREAQALSSLHHPGIVHFIDDDIEGQHPFIVTALVDGQSLKEITKPMPSAQALEIVYKIADALRHAHESNIIHRDIKPSNIMLTKSNEPCVLDFGIAKLMDSETSLTKSNARLGTPRYMSPEQIRAQKREIDHRTDIYSLGCVLYELLTGKPVVAHRNMQTIMRAIVEETPILPSNIMLDLPTHMDKICMKALEKNSDKRYQTMTAFQEALRMAMETKQPRSITQHDTAATENIALKQNTNVDTETRQPENAMPHEFGPYRLIKELGRGGMGVVYEAVDMRTNKKVALKRLLFATERDSNSFVRFRREAQSISQLQHKHIVAFHEVGNEPQPYIAMEFIHGKTLAQVIREQQMSTSQMMDILIRVGEALHDVHSNGMIHRDIKPENIMIDKDGHPKLMDFGLARVNDETQGVTRTGDIIGTPAYMSPQQINGEKIDHRADIYSLGATLYEVLTKRRPFAGNEWQIMSTIFTEDPIAPCKLNKNISERLSSICMRCLHKEPAKRYQSVKMFVYDLHGLKNLFREEQHYQKKYFLPLKAVLYVSLIAFISAIACHLGLLSQHKMTAFLWTNRLSYLSLLCFVMATMLYLQPRFVRDKIIEEWSSDRLLWYFSLSLFLSIVAATPFVVSKTPPVTVKVFFYASGVTTIILAMFAAHRCQKHQIDAYTFLRVHSLKLSAALLAIIFVYIGQYTYYKIFYPHTPTPFANLIKIFGLMTLFSLVLATHKRAQLLQLRSSYNEHAAKLFSSAKKIFVIFVCCLSLIVYVLLLFSKQYDATIALFLLSSWLPCWALFQVPYMKEMVKRCNKMIFWGLCGTFFVLCFLAFPTILSLPKFGEASRVVILSDITLLCVSVFPFAVLCIIERRSTLHQLLIKSLSSLWWMTTVVMAVVMIYYVQSFASFLICLMWMSIAVIVLLEQSFFNNGFSTKTKMNYAFTVAFIIFVILFSQLQKSVDQQIDKAFVELQSTNEVPKITQLYNTIPTAQNAAYVFENAFEKIDKNALENVDWDAIFSDKQLNSENTQDIRAALLANKEALTILQKAVAIPRCCYAKELDFASCHWHEIYYSLKEEIGQASRLFVLRAIVEAKDNKKALRSLQQAMQCANSVENDPTLLSVLSQVLQQKVVLQSCAWLLNNRKFDDYDLQQLLSLSSYDIQQRLEKAMAMEFHFAVKAAIALRNNLEEREMLGEEKPSPVVKVYMHFYFNFYLMQGFDDYVVYQKAILQQMQKPLQQRMLTINDNYIKEQQIFPFSIIAVRYDDLEKFVIRHRLYREVLQTVLLIERYRLKYNRLPRTLQEVAEEYSYSVFRDIDGKPLRYKISTTNYRVFSTAKDELDTNFRKQQRIAIAISLRD</sequence>
<keyword evidence="11" id="KW-1185">Reference proteome</keyword>
<proteinExistence type="predicted"/>
<evidence type="ECO:0000259" key="9">
    <source>
        <dbReference type="PROSITE" id="PS50011"/>
    </source>
</evidence>
<keyword evidence="6 7" id="KW-0067">ATP-binding</keyword>
<evidence type="ECO:0000256" key="8">
    <source>
        <dbReference type="SAM" id="Phobius"/>
    </source>
</evidence>
<feature type="domain" description="Protein kinase" evidence="9">
    <location>
        <begin position="363"/>
        <end position="621"/>
    </location>
</feature>
<evidence type="ECO:0000256" key="6">
    <source>
        <dbReference type="ARBA" id="ARBA00022840"/>
    </source>
</evidence>
<organism evidence="10 11">
    <name type="scientific">Uabimicrobium amorphum</name>
    <dbReference type="NCBI Taxonomy" id="2596890"/>
    <lineage>
        <taxon>Bacteria</taxon>
        <taxon>Pseudomonadati</taxon>
        <taxon>Planctomycetota</taxon>
        <taxon>Candidatus Uabimicrobiia</taxon>
        <taxon>Candidatus Uabimicrobiales</taxon>
        <taxon>Candidatus Uabimicrobiaceae</taxon>
        <taxon>Candidatus Uabimicrobium</taxon>
    </lineage>
</organism>
<gene>
    <name evidence="10" type="ORF">UABAM_04917</name>
</gene>
<keyword evidence="5 10" id="KW-0418">Kinase</keyword>
<keyword evidence="8" id="KW-0812">Transmembrane</keyword>
<dbReference type="FunFam" id="1.10.510.10:FF:000021">
    <property type="entry name" value="Serine/threonine protein kinase"/>
    <property type="match status" value="2"/>
</dbReference>
<dbReference type="PROSITE" id="PS50011">
    <property type="entry name" value="PROTEIN_KINASE_DOM"/>
    <property type="match status" value="2"/>
</dbReference>
<feature type="transmembrane region" description="Helical" evidence="8">
    <location>
        <begin position="851"/>
        <end position="869"/>
    </location>
</feature>
<feature type="transmembrane region" description="Helical" evidence="8">
    <location>
        <begin position="805"/>
        <end position="824"/>
    </location>
</feature>
<feature type="transmembrane region" description="Helical" evidence="8">
    <location>
        <begin position="734"/>
        <end position="755"/>
    </location>
</feature>
<feature type="binding site" evidence="7">
    <location>
        <position position="392"/>
    </location>
    <ligand>
        <name>ATP</name>
        <dbReference type="ChEBI" id="CHEBI:30616"/>
    </ligand>
</feature>
<feature type="binding site" evidence="7">
    <location>
        <position position="89"/>
    </location>
    <ligand>
        <name>ATP</name>
        <dbReference type="ChEBI" id="CHEBI:30616"/>
    </ligand>
</feature>
<dbReference type="InterPro" id="IPR000719">
    <property type="entry name" value="Prot_kinase_dom"/>
</dbReference>
<dbReference type="EMBL" id="AP019860">
    <property type="protein sequence ID" value="BBM86531.1"/>
    <property type="molecule type" value="Genomic_DNA"/>
</dbReference>
<dbReference type="SUPFAM" id="SSF56112">
    <property type="entry name" value="Protein kinase-like (PK-like)"/>
    <property type="match status" value="2"/>
</dbReference>
<keyword evidence="4 7" id="KW-0547">Nucleotide-binding</keyword>
<feature type="transmembrane region" description="Helical" evidence="8">
    <location>
        <begin position="999"/>
        <end position="1020"/>
    </location>
</feature>
<evidence type="ECO:0000256" key="3">
    <source>
        <dbReference type="ARBA" id="ARBA00022679"/>
    </source>
</evidence>
<evidence type="ECO:0000256" key="2">
    <source>
        <dbReference type="ARBA" id="ARBA00022527"/>
    </source>
</evidence>
<evidence type="ECO:0000256" key="1">
    <source>
        <dbReference type="ARBA" id="ARBA00012513"/>
    </source>
</evidence>
<name>A0A5S9ISC2_UABAM</name>
<dbReference type="InterPro" id="IPR008271">
    <property type="entry name" value="Ser/Thr_kinase_AS"/>
</dbReference>
<dbReference type="SMART" id="SM00220">
    <property type="entry name" value="S_TKc"/>
    <property type="match status" value="2"/>
</dbReference>
<dbReference type="EC" id="2.7.11.1" evidence="1"/>
<feature type="transmembrane region" description="Helical" evidence="8">
    <location>
        <begin position="970"/>
        <end position="993"/>
    </location>
</feature>
<keyword evidence="8" id="KW-1133">Transmembrane helix</keyword>
<dbReference type="Pfam" id="PF00069">
    <property type="entry name" value="Pkinase"/>
    <property type="match status" value="2"/>
</dbReference>